<dbReference type="Proteomes" id="UP000016935">
    <property type="component" value="Unassembled WGS sequence"/>
</dbReference>
<dbReference type="HOGENOM" id="CLU_033074_0_0_1"/>
<keyword evidence="3" id="KW-1185">Reference proteome</keyword>
<feature type="region of interest" description="Disordered" evidence="1">
    <location>
        <begin position="1"/>
        <end position="73"/>
    </location>
</feature>
<dbReference type="EMBL" id="KB908814">
    <property type="protein sequence ID" value="EOA83985.1"/>
    <property type="molecule type" value="Genomic_DNA"/>
</dbReference>
<protein>
    <submittedName>
        <fullName evidence="2">Uncharacterized protein</fullName>
    </submittedName>
</protein>
<dbReference type="eggNOG" id="ENOG502QTVK">
    <property type="taxonomic scope" value="Eukaryota"/>
</dbReference>
<dbReference type="RefSeq" id="XP_008028003.1">
    <property type="nucleotide sequence ID" value="XM_008029812.1"/>
</dbReference>
<evidence type="ECO:0000256" key="1">
    <source>
        <dbReference type="SAM" id="MobiDB-lite"/>
    </source>
</evidence>
<reference evidence="2 3" key="2">
    <citation type="journal article" date="2013" name="PLoS Genet.">
        <title>Comparative genome structure, secondary metabolite, and effector coding capacity across Cochliobolus pathogens.</title>
        <authorList>
            <person name="Condon B.J."/>
            <person name="Leng Y."/>
            <person name="Wu D."/>
            <person name="Bushley K.E."/>
            <person name="Ohm R.A."/>
            <person name="Otillar R."/>
            <person name="Martin J."/>
            <person name="Schackwitz W."/>
            <person name="Grimwood J."/>
            <person name="MohdZainudin N."/>
            <person name="Xue C."/>
            <person name="Wang R."/>
            <person name="Manning V.A."/>
            <person name="Dhillon B."/>
            <person name="Tu Z.J."/>
            <person name="Steffenson B.J."/>
            <person name="Salamov A."/>
            <person name="Sun H."/>
            <person name="Lowry S."/>
            <person name="LaButti K."/>
            <person name="Han J."/>
            <person name="Copeland A."/>
            <person name="Lindquist E."/>
            <person name="Barry K."/>
            <person name="Schmutz J."/>
            <person name="Baker S.E."/>
            <person name="Ciuffetti L.M."/>
            <person name="Grigoriev I.V."/>
            <person name="Zhong S."/>
            <person name="Turgeon B.G."/>
        </authorList>
    </citation>
    <scope>NUCLEOTIDE SEQUENCE [LARGE SCALE GENOMIC DNA]</scope>
    <source>
        <strain evidence="3">28A</strain>
    </source>
</reference>
<name>R0IFD2_EXST2</name>
<dbReference type="STRING" id="671987.R0IFD2"/>
<sequence length="266" mass="30100">MRPVLQRASTALASLVKSDSRPSTSAGLKRADSGYDSVHYGGRPNNNNNNDDDDDDDDDDQPEARPKAVGYSKGRALIPTNTIKLEFSNYAHLDVKRRGAKSYKKYAFEYWGHDYSWKRIIKKEGQQETISYYLVRDDNDKEPLAHICPVRVSPSEAHEEAARGGWVPPCYMRITDEKVLNSDSDISDVVVATGLIALVDDCIKRRFHSQQSTHMHIPLLRNSSFKMANLEYIGPKRLIDEVFNRKQYDGGQSKRQAAPAVRRVPT</sequence>
<dbReference type="GeneID" id="19402421"/>
<feature type="compositionally biased region" description="Acidic residues" evidence="1">
    <location>
        <begin position="50"/>
        <end position="61"/>
    </location>
</feature>
<gene>
    <name evidence="2" type="ORF">SETTUDRAFT_21320</name>
</gene>
<dbReference type="OrthoDB" id="5317787at2759"/>
<reference evidence="2 3" key="1">
    <citation type="journal article" date="2012" name="PLoS Pathog.">
        <title>Diverse lifestyles and strategies of plant pathogenesis encoded in the genomes of eighteen Dothideomycetes fungi.</title>
        <authorList>
            <person name="Ohm R.A."/>
            <person name="Feau N."/>
            <person name="Henrissat B."/>
            <person name="Schoch C.L."/>
            <person name="Horwitz B.A."/>
            <person name="Barry K.W."/>
            <person name="Condon B.J."/>
            <person name="Copeland A.C."/>
            <person name="Dhillon B."/>
            <person name="Glaser F."/>
            <person name="Hesse C.N."/>
            <person name="Kosti I."/>
            <person name="LaButti K."/>
            <person name="Lindquist E.A."/>
            <person name="Lucas S."/>
            <person name="Salamov A.A."/>
            <person name="Bradshaw R.E."/>
            <person name="Ciuffetti L."/>
            <person name="Hamelin R.C."/>
            <person name="Kema G.H.J."/>
            <person name="Lawrence C."/>
            <person name="Scott J.A."/>
            <person name="Spatafora J.W."/>
            <person name="Turgeon B.G."/>
            <person name="de Wit P.J.G.M."/>
            <person name="Zhong S."/>
            <person name="Goodwin S.B."/>
            <person name="Grigoriev I.V."/>
        </authorList>
    </citation>
    <scope>NUCLEOTIDE SEQUENCE [LARGE SCALE GENOMIC DNA]</scope>
    <source>
        <strain evidence="3">28A</strain>
    </source>
</reference>
<evidence type="ECO:0000313" key="2">
    <source>
        <dbReference type="EMBL" id="EOA83985.1"/>
    </source>
</evidence>
<accession>R0IFD2</accession>
<proteinExistence type="predicted"/>
<evidence type="ECO:0000313" key="3">
    <source>
        <dbReference type="Proteomes" id="UP000016935"/>
    </source>
</evidence>
<dbReference type="AlphaFoldDB" id="R0IFD2"/>
<organism evidence="2 3">
    <name type="scientific">Exserohilum turcicum (strain 28A)</name>
    <name type="common">Northern leaf blight fungus</name>
    <name type="synonym">Setosphaeria turcica</name>
    <dbReference type="NCBI Taxonomy" id="671987"/>
    <lineage>
        <taxon>Eukaryota</taxon>
        <taxon>Fungi</taxon>
        <taxon>Dikarya</taxon>
        <taxon>Ascomycota</taxon>
        <taxon>Pezizomycotina</taxon>
        <taxon>Dothideomycetes</taxon>
        <taxon>Pleosporomycetidae</taxon>
        <taxon>Pleosporales</taxon>
        <taxon>Pleosporineae</taxon>
        <taxon>Pleosporaceae</taxon>
        <taxon>Exserohilum</taxon>
    </lineage>
</organism>